<dbReference type="AlphaFoldDB" id="A0A917HFV7"/>
<reference evidence="2" key="1">
    <citation type="journal article" date="2014" name="Int. J. Syst. Evol. Microbiol.">
        <title>Complete genome sequence of Corynebacterium casei LMG S-19264T (=DSM 44701T), isolated from a smear-ripened cheese.</title>
        <authorList>
            <consortium name="US DOE Joint Genome Institute (JGI-PGF)"/>
            <person name="Walter F."/>
            <person name="Albersmeier A."/>
            <person name="Kalinowski J."/>
            <person name="Ruckert C."/>
        </authorList>
    </citation>
    <scope>NUCLEOTIDE SEQUENCE</scope>
    <source>
        <strain evidence="2">CGMCC 1.12195</strain>
    </source>
</reference>
<evidence type="ECO:0000256" key="1">
    <source>
        <dbReference type="SAM" id="Phobius"/>
    </source>
</evidence>
<sequence>MDNYGDYDAMGGGLFAGIGVGAMIFYLAIIVLYIAGFWKMFEKAGKPGWAAIVPVYNMIIIAEIVGKPIWWGIVAALVPCVNIVFSIWLLNLLMKSFGKEVPLWTVLTVFFGFVTIPVIGFGDAKYVGPTAAEATGGDSFSNLRNDFDNLKDSFDDKDKPQNPPL</sequence>
<protein>
    <recommendedName>
        <fullName evidence="4">Signal peptidase I</fullName>
    </recommendedName>
</protein>
<dbReference type="RefSeq" id="WP_188504545.1">
    <property type="nucleotide sequence ID" value="NZ_BMER01000001.1"/>
</dbReference>
<dbReference type="Pfam" id="PF18936">
    <property type="entry name" value="DUF5684"/>
    <property type="match status" value="1"/>
</dbReference>
<organism evidence="2 3">
    <name type="scientific">Parapedobacter pyrenivorans</name>
    <dbReference type="NCBI Taxonomy" id="1305674"/>
    <lineage>
        <taxon>Bacteria</taxon>
        <taxon>Pseudomonadati</taxon>
        <taxon>Bacteroidota</taxon>
        <taxon>Sphingobacteriia</taxon>
        <taxon>Sphingobacteriales</taxon>
        <taxon>Sphingobacteriaceae</taxon>
        <taxon>Parapedobacter</taxon>
    </lineage>
</organism>
<feature type="transmembrane region" description="Helical" evidence="1">
    <location>
        <begin position="101"/>
        <end position="121"/>
    </location>
</feature>
<dbReference type="InterPro" id="IPR043739">
    <property type="entry name" value="DUF5684"/>
</dbReference>
<gene>
    <name evidence="2" type="ORF">GCM10007415_07120</name>
</gene>
<feature type="transmembrane region" description="Helical" evidence="1">
    <location>
        <begin position="71"/>
        <end position="94"/>
    </location>
</feature>
<evidence type="ECO:0000313" key="2">
    <source>
        <dbReference type="EMBL" id="GGG77712.1"/>
    </source>
</evidence>
<dbReference type="EMBL" id="BMER01000001">
    <property type="protein sequence ID" value="GGG77712.1"/>
    <property type="molecule type" value="Genomic_DNA"/>
</dbReference>
<keyword evidence="1" id="KW-0812">Transmembrane</keyword>
<feature type="transmembrane region" description="Helical" evidence="1">
    <location>
        <begin position="47"/>
        <end position="65"/>
    </location>
</feature>
<comment type="caution">
    <text evidence="2">The sequence shown here is derived from an EMBL/GenBank/DDBJ whole genome shotgun (WGS) entry which is preliminary data.</text>
</comment>
<keyword evidence="3" id="KW-1185">Reference proteome</keyword>
<name>A0A917HFV7_9SPHI</name>
<keyword evidence="1" id="KW-0472">Membrane</keyword>
<evidence type="ECO:0000313" key="3">
    <source>
        <dbReference type="Proteomes" id="UP000660862"/>
    </source>
</evidence>
<feature type="transmembrane region" description="Helical" evidence="1">
    <location>
        <begin position="12"/>
        <end position="35"/>
    </location>
</feature>
<evidence type="ECO:0008006" key="4">
    <source>
        <dbReference type="Google" id="ProtNLM"/>
    </source>
</evidence>
<proteinExistence type="predicted"/>
<reference evidence="2" key="2">
    <citation type="submission" date="2020-09" db="EMBL/GenBank/DDBJ databases">
        <authorList>
            <person name="Sun Q."/>
            <person name="Zhou Y."/>
        </authorList>
    </citation>
    <scope>NUCLEOTIDE SEQUENCE</scope>
    <source>
        <strain evidence="2">CGMCC 1.12195</strain>
    </source>
</reference>
<dbReference type="Proteomes" id="UP000660862">
    <property type="component" value="Unassembled WGS sequence"/>
</dbReference>
<accession>A0A917HFV7</accession>
<keyword evidence="1" id="KW-1133">Transmembrane helix</keyword>